<keyword evidence="3" id="KW-1185">Reference proteome</keyword>
<organism evidence="2 3">
    <name type="scientific">Penicillium roqueforti (strain FM164)</name>
    <dbReference type="NCBI Taxonomy" id="1365484"/>
    <lineage>
        <taxon>Eukaryota</taxon>
        <taxon>Fungi</taxon>
        <taxon>Dikarya</taxon>
        <taxon>Ascomycota</taxon>
        <taxon>Pezizomycotina</taxon>
        <taxon>Eurotiomycetes</taxon>
        <taxon>Eurotiomycetidae</taxon>
        <taxon>Eurotiales</taxon>
        <taxon>Aspergillaceae</taxon>
        <taxon>Penicillium</taxon>
    </lineage>
</organism>
<evidence type="ECO:0000313" key="3">
    <source>
        <dbReference type="Proteomes" id="UP000030686"/>
    </source>
</evidence>
<dbReference type="EMBL" id="HG792015">
    <property type="protein sequence ID" value="CDM28329.1"/>
    <property type="molecule type" value="Genomic_DNA"/>
</dbReference>
<sequence>MIAWEISEQRSERTSSAQNPIHRSTMDIAAAKQHA</sequence>
<evidence type="ECO:0000256" key="1">
    <source>
        <dbReference type="SAM" id="MobiDB-lite"/>
    </source>
</evidence>
<reference evidence="2" key="1">
    <citation type="journal article" date="2014" name="Nat. Commun.">
        <title>Multiple recent horizontal transfers of a large genomic region in cheese making fungi.</title>
        <authorList>
            <person name="Cheeseman K."/>
            <person name="Ropars J."/>
            <person name="Renault P."/>
            <person name="Dupont J."/>
            <person name="Gouzy J."/>
            <person name="Branca A."/>
            <person name="Abraham A.L."/>
            <person name="Ceppi M."/>
            <person name="Conseiller E."/>
            <person name="Debuchy R."/>
            <person name="Malagnac F."/>
            <person name="Goarin A."/>
            <person name="Silar P."/>
            <person name="Lacoste S."/>
            <person name="Sallet E."/>
            <person name="Bensimon A."/>
            <person name="Giraud T."/>
            <person name="Brygoo Y."/>
        </authorList>
    </citation>
    <scope>NUCLEOTIDE SEQUENCE [LARGE SCALE GENOMIC DNA]</scope>
    <source>
        <strain evidence="2">FM164</strain>
    </source>
</reference>
<evidence type="ECO:0000313" key="2">
    <source>
        <dbReference type="EMBL" id="CDM28329.1"/>
    </source>
</evidence>
<accession>W6Q2B1</accession>
<protein>
    <submittedName>
        <fullName evidence="2">Genomic scaffold, ProqFM164S01</fullName>
    </submittedName>
</protein>
<name>W6Q2B1_PENRF</name>
<dbReference type="Proteomes" id="UP000030686">
    <property type="component" value="Unassembled WGS sequence"/>
</dbReference>
<proteinExistence type="predicted"/>
<gene>
    <name evidence="2" type="ORF">PROQFM164_S01g002140</name>
</gene>
<dbReference type="AlphaFoldDB" id="W6Q2B1"/>
<feature type="region of interest" description="Disordered" evidence="1">
    <location>
        <begin position="1"/>
        <end position="35"/>
    </location>
</feature>